<keyword evidence="1" id="KW-1133">Transmembrane helix</keyword>
<accession>A0A927CRJ0</accession>
<keyword evidence="1" id="KW-0812">Transmembrane</keyword>
<dbReference type="Pfam" id="PF12730">
    <property type="entry name" value="ABC2_membrane_4"/>
    <property type="match status" value="1"/>
</dbReference>
<evidence type="ECO:0000313" key="3">
    <source>
        <dbReference type="Proteomes" id="UP000632125"/>
    </source>
</evidence>
<keyword evidence="1" id="KW-0472">Membrane</keyword>
<keyword evidence="3" id="KW-1185">Reference proteome</keyword>
<feature type="transmembrane region" description="Helical" evidence="1">
    <location>
        <begin position="211"/>
        <end position="231"/>
    </location>
</feature>
<protein>
    <submittedName>
        <fullName evidence="2">ABC transporter permease</fullName>
    </submittedName>
</protein>
<dbReference type="AlphaFoldDB" id="A0A927CRJ0"/>
<feature type="transmembrane region" description="Helical" evidence="1">
    <location>
        <begin position="103"/>
        <end position="132"/>
    </location>
</feature>
<feature type="transmembrane region" description="Helical" evidence="1">
    <location>
        <begin position="172"/>
        <end position="191"/>
    </location>
</feature>
<dbReference type="RefSeq" id="WP_190867119.1">
    <property type="nucleotide sequence ID" value="NZ_JACXIY010000048.1"/>
</dbReference>
<evidence type="ECO:0000313" key="2">
    <source>
        <dbReference type="EMBL" id="MBD2872439.1"/>
    </source>
</evidence>
<feature type="transmembrane region" description="Helical" evidence="1">
    <location>
        <begin position="59"/>
        <end position="82"/>
    </location>
</feature>
<proteinExistence type="predicted"/>
<gene>
    <name evidence="2" type="ORF">IDH41_28060</name>
</gene>
<sequence>MMLKALSADLLKIRGKGIWFLVALGPVGVIAMQALNYGLRYDYLTKQYAGRLWETLLDNILMFVPIALYLGVTLVSSLLANVEHGTNAWKQLLALPISRNAVFGAKFALSVLLLAVSCCLLAVGTIALGLLLKFGTDIPYLAILRLSFLPFLASFPALALMLWLCMTMKNQALPVTLGVMAGVVSVFSPNLSEWFPLNWPIFGYEGPRQELFAGAGLLCGALILLVGAIHFNKKDVD</sequence>
<feature type="transmembrane region" description="Helical" evidence="1">
    <location>
        <begin position="138"/>
        <end position="165"/>
    </location>
</feature>
<reference evidence="2" key="1">
    <citation type="submission" date="2020-09" db="EMBL/GenBank/DDBJ databases">
        <title>A novel bacterium of genus Paenibacillus, isolated from South China Sea.</title>
        <authorList>
            <person name="Huang H."/>
            <person name="Mo K."/>
            <person name="Hu Y."/>
        </authorList>
    </citation>
    <scope>NUCLEOTIDE SEQUENCE</scope>
    <source>
        <strain evidence="2">IB182493</strain>
    </source>
</reference>
<organism evidence="2 3">
    <name type="scientific">Paenibacillus arenilitoris</name>
    <dbReference type="NCBI Taxonomy" id="2772299"/>
    <lineage>
        <taxon>Bacteria</taxon>
        <taxon>Bacillati</taxon>
        <taxon>Bacillota</taxon>
        <taxon>Bacilli</taxon>
        <taxon>Bacillales</taxon>
        <taxon>Paenibacillaceae</taxon>
        <taxon>Paenibacillus</taxon>
    </lineage>
</organism>
<dbReference type="EMBL" id="JACXIY010000048">
    <property type="protein sequence ID" value="MBD2872439.1"/>
    <property type="molecule type" value="Genomic_DNA"/>
</dbReference>
<evidence type="ECO:0000256" key="1">
    <source>
        <dbReference type="SAM" id="Phobius"/>
    </source>
</evidence>
<feature type="transmembrane region" description="Helical" evidence="1">
    <location>
        <begin position="20"/>
        <end position="39"/>
    </location>
</feature>
<name>A0A927CRJ0_9BACL</name>
<dbReference type="Proteomes" id="UP000632125">
    <property type="component" value="Unassembled WGS sequence"/>
</dbReference>
<comment type="caution">
    <text evidence="2">The sequence shown here is derived from an EMBL/GenBank/DDBJ whole genome shotgun (WGS) entry which is preliminary data.</text>
</comment>
<dbReference type="CDD" id="cd21809">
    <property type="entry name" value="ABC-2_lan_permease-like"/>
    <property type="match status" value="1"/>
</dbReference>